<reference evidence="1 2" key="1">
    <citation type="journal article" date="2013" name="Genome Biol.">
        <title>The genome sequence of the most widely cultivated cacao type and its use to identify candidate genes regulating pod color.</title>
        <authorList>
            <person name="Motamayor J.C."/>
            <person name="Mockaitis K."/>
            <person name="Schmutz J."/>
            <person name="Haiminen N."/>
            <person name="Iii D.L."/>
            <person name="Cornejo O."/>
            <person name="Findley S.D."/>
            <person name="Zheng P."/>
            <person name="Utro F."/>
            <person name="Royaert S."/>
            <person name="Saski C."/>
            <person name="Jenkins J."/>
            <person name="Podicheti R."/>
            <person name="Zhao M."/>
            <person name="Scheffler B.E."/>
            <person name="Stack J.C."/>
            <person name="Feltus F.A."/>
            <person name="Mustiga G.M."/>
            <person name="Amores F."/>
            <person name="Phillips W."/>
            <person name="Marelli J.P."/>
            <person name="May G.D."/>
            <person name="Shapiro H."/>
            <person name="Ma J."/>
            <person name="Bustamante C.D."/>
            <person name="Schnell R.J."/>
            <person name="Main D."/>
            <person name="Gilbert D."/>
            <person name="Parida L."/>
            <person name="Kuhn D.N."/>
        </authorList>
    </citation>
    <scope>NUCLEOTIDE SEQUENCE [LARGE SCALE GENOMIC DNA]</scope>
    <source>
        <strain evidence="2">cv. Matina 1-6</strain>
    </source>
</reference>
<evidence type="ECO:0000313" key="1">
    <source>
        <dbReference type="EMBL" id="EOY27900.1"/>
    </source>
</evidence>
<proteinExistence type="predicted"/>
<dbReference type="Proteomes" id="UP000026915">
    <property type="component" value="Chromosome 6"/>
</dbReference>
<sequence>MACNHFQVAMAKRKMWRISFFTIVWSIWLYRNEMIFEGKLGDLMKVDLIKMRITWWVRFKWSNDNPSIIEIINAPSAVVVTSSKCPSKALLKWECPPKRWFKFNTDCAAKGSSSWANSVGIIIECDSKNEVSWISKPSKAPWRLRQLILQICALRGIVLDWQSQHILCSGNEAANNLAKTGIERLNDHLRVHP</sequence>
<dbReference type="InParanoid" id="A0A061GDD8"/>
<evidence type="ECO:0000313" key="2">
    <source>
        <dbReference type="Proteomes" id="UP000026915"/>
    </source>
</evidence>
<dbReference type="InterPro" id="IPR036397">
    <property type="entry name" value="RNaseH_sf"/>
</dbReference>
<gene>
    <name evidence="1" type="ORF">TCM_029620</name>
</gene>
<dbReference type="AlphaFoldDB" id="A0A061GDD8"/>
<evidence type="ECO:0008006" key="3">
    <source>
        <dbReference type="Google" id="ProtNLM"/>
    </source>
</evidence>
<dbReference type="Gene3D" id="3.30.420.10">
    <property type="entry name" value="Ribonuclease H-like superfamily/Ribonuclease H"/>
    <property type="match status" value="1"/>
</dbReference>
<keyword evidence="2" id="KW-1185">Reference proteome</keyword>
<dbReference type="Gramene" id="EOY27900">
    <property type="protein sequence ID" value="EOY27900"/>
    <property type="gene ID" value="TCM_029620"/>
</dbReference>
<dbReference type="GO" id="GO:0003676">
    <property type="term" value="F:nucleic acid binding"/>
    <property type="evidence" value="ECO:0007669"/>
    <property type="project" value="InterPro"/>
</dbReference>
<dbReference type="HOGENOM" id="CLU_000680_21_2_1"/>
<dbReference type="PANTHER" id="PTHR33033">
    <property type="entry name" value="POLYNUCLEOTIDYL TRANSFERASE, RIBONUCLEASE H-LIKE SUPERFAMILY PROTEIN-RELATED"/>
    <property type="match status" value="1"/>
</dbReference>
<organism evidence="1 2">
    <name type="scientific">Theobroma cacao</name>
    <name type="common">Cacao</name>
    <name type="synonym">Cocoa</name>
    <dbReference type="NCBI Taxonomy" id="3641"/>
    <lineage>
        <taxon>Eukaryota</taxon>
        <taxon>Viridiplantae</taxon>
        <taxon>Streptophyta</taxon>
        <taxon>Embryophyta</taxon>
        <taxon>Tracheophyta</taxon>
        <taxon>Spermatophyta</taxon>
        <taxon>Magnoliopsida</taxon>
        <taxon>eudicotyledons</taxon>
        <taxon>Gunneridae</taxon>
        <taxon>Pentapetalae</taxon>
        <taxon>rosids</taxon>
        <taxon>malvids</taxon>
        <taxon>Malvales</taxon>
        <taxon>Malvaceae</taxon>
        <taxon>Byttnerioideae</taxon>
        <taxon>Theobroma</taxon>
    </lineage>
</organism>
<protein>
    <recommendedName>
        <fullName evidence="3">RNase H type-1 domain-containing protein</fullName>
    </recommendedName>
</protein>
<accession>A0A061GDD8</accession>
<dbReference type="EMBL" id="CM001884">
    <property type="protein sequence ID" value="EOY27900.1"/>
    <property type="molecule type" value="Genomic_DNA"/>
</dbReference>
<dbReference type="PANTHER" id="PTHR33033:SF121">
    <property type="entry name" value="POLYNUCLEOTIDYL TRANSFERASE, RIBONUCLEASE H-LIKE SUPERFAMILY PROTEIN"/>
    <property type="match status" value="1"/>
</dbReference>
<name>A0A061GDD8_THECC</name>